<reference evidence="4 5" key="1">
    <citation type="submission" date="2020-02" db="EMBL/GenBank/DDBJ databases">
        <title>Genome sequence of Roseobacter ponti.</title>
        <authorList>
            <person name="Hollensteiner J."/>
            <person name="Schneider D."/>
            <person name="Poehlein A."/>
            <person name="Daniel R."/>
        </authorList>
    </citation>
    <scope>NUCLEOTIDE SEQUENCE [LARGE SCALE GENOMIC DNA]</scope>
    <source>
        <strain evidence="4 5">DSM 106830</strain>
    </source>
</reference>
<keyword evidence="5" id="KW-1185">Reference proteome</keyword>
<dbReference type="CDD" id="cd08274">
    <property type="entry name" value="MDR9"/>
    <property type="match status" value="1"/>
</dbReference>
<dbReference type="InterPro" id="IPR002364">
    <property type="entry name" value="Quin_OxRdtase/zeta-crystal_CS"/>
</dbReference>
<feature type="domain" description="Enoyl reductase (ER)" evidence="3">
    <location>
        <begin position="16"/>
        <end position="345"/>
    </location>
</feature>
<proteinExistence type="predicted"/>
<accession>A0A858SRN1</accession>
<dbReference type="KEGG" id="rpon:G3256_05475"/>
<dbReference type="SUPFAM" id="SSF51735">
    <property type="entry name" value="NAD(P)-binding Rossmann-fold domains"/>
    <property type="match status" value="1"/>
</dbReference>
<name>A0A858SRN1_9RHOB</name>
<dbReference type="InterPro" id="IPR013149">
    <property type="entry name" value="ADH-like_C"/>
</dbReference>
<dbReference type="SUPFAM" id="SSF50129">
    <property type="entry name" value="GroES-like"/>
    <property type="match status" value="1"/>
</dbReference>
<dbReference type="Pfam" id="PF00107">
    <property type="entry name" value="ADH_zinc_N"/>
    <property type="match status" value="1"/>
</dbReference>
<dbReference type="AlphaFoldDB" id="A0A858SRN1"/>
<dbReference type="PROSITE" id="PS01162">
    <property type="entry name" value="QOR_ZETA_CRYSTAL"/>
    <property type="match status" value="1"/>
</dbReference>
<dbReference type="Proteomes" id="UP000503308">
    <property type="component" value="Chromosome"/>
</dbReference>
<protein>
    <submittedName>
        <fullName evidence="4">Zinc-binding dehydrogenase</fullName>
    </submittedName>
</protein>
<dbReference type="Gene3D" id="3.90.180.10">
    <property type="entry name" value="Medium-chain alcohol dehydrogenases, catalytic domain"/>
    <property type="match status" value="1"/>
</dbReference>
<sequence length="348" mass="36261">MSLPDKMSGVILTGHGGPDMLSWRDDLPVPQPGPGDVIIRVAAAGVNNTDINTRVGWYSRGDNDAEDASWGGTPLAFPRIQGIDVCGTIAATGPGVDPARAGERVMVEPCLREANGATLQDPWFLGSECDGGFAQYVRVAARHAWPVQSALSDVDLASFPCSYSTAENMLTRAAVSAGDTVLVTGSSGGVGSAAVQLAKARGARVIAATSPAKADALRALGADDTPDRSGNPADLIGQNSVDVVLDLVAGPDWPALLDILRPGGRYAVAGAVGGPLVELDVRTLYLKDLSFFGCTVPDQGVFANLITRIEKEEIRPLVAETWPLRDIGRAQESFAAKSFTGKIVLEVG</sequence>
<dbReference type="Pfam" id="PF08240">
    <property type="entry name" value="ADH_N"/>
    <property type="match status" value="1"/>
</dbReference>
<dbReference type="InterPro" id="IPR011032">
    <property type="entry name" value="GroES-like_sf"/>
</dbReference>
<dbReference type="Gene3D" id="3.40.50.720">
    <property type="entry name" value="NAD(P)-binding Rossmann-like Domain"/>
    <property type="match status" value="1"/>
</dbReference>
<dbReference type="InterPro" id="IPR036291">
    <property type="entry name" value="NAD(P)-bd_dom_sf"/>
</dbReference>
<evidence type="ECO:0000313" key="4">
    <source>
        <dbReference type="EMBL" id="QJF50647.1"/>
    </source>
</evidence>
<evidence type="ECO:0000313" key="5">
    <source>
        <dbReference type="Proteomes" id="UP000503308"/>
    </source>
</evidence>
<dbReference type="InterPro" id="IPR013154">
    <property type="entry name" value="ADH-like_N"/>
</dbReference>
<keyword evidence="2" id="KW-0560">Oxidoreductase</keyword>
<keyword evidence="1" id="KW-0521">NADP</keyword>
<gene>
    <name evidence="4" type="ORF">G3256_05475</name>
</gene>
<dbReference type="PANTHER" id="PTHR48106:SF18">
    <property type="entry name" value="QUINONE OXIDOREDUCTASE PIG3"/>
    <property type="match status" value="1"/>
</dbReference>
<dbReference type="PANTHER" id="PTHR48106">
    <property type="entry name" value="QUINONE OXIDOREDUCTASE PIG3-RELATED"/>
    <property type="match status" value="1"/>
</dbReference>
<dbReference type="InterPro" id="IPR020843">
    <property type="entry name" value="ER"/>
</dbReference>
<evidence type="ECO:0000259" key="3">
    <source>
        <dbReference type="SMART" id="SM00829"/>
    </source>
</evidence>
<dbReference type="RefSeq" id="WP_169639863.1">
    <property type="nucleotide sequence ID" value="NZ_CP048788.1"/>
</dbReference>
<dbReference type="SMART" id="SM00829">
    <property type="entry name" value="PKS_ER"/>
    <property type="match status" value="1"/>
</dbReference>
<evidence type="ECO:0000256" key="1">
    <source>
        <dbReference type="ARBA" id="ARBA00022857"/>
    </source>
</evidence>
<dbReference type="GO" id="GO:0008270">
    <property type="term" value="F:zinc ion binding"/>
    <property type="evidence" value="ECO:0007669"/>
    <property type="project" value="InterPro"/>
</dbReference>
<organism evidence="4 5">
    <name type="scientific">Roseobacter ponti</name>
    <dbReference type="NCBI Taxonomy" id="1891787"/>
    <lineage>
        <taxon>Bacteria</taxon>
        <taxon>Pseudomonadati</taxon>
        <taxon>Pseudomonadota</taxon>
        <taxon>Alphaproteobacteria</taxon>
        <taxon>Rhodobacterales</taxon>
        <taxon>Roseobacteraceae</taxon>
        <taxon>Roseobacter</taxon>
    </lineage>
</organism>
<evidence type="ECO:0000256" key="2">
    <source>
        <dbReference type="ARBA" id="ARBA00023002"/>
    </source>
</evidence>
<dbReference type="GO" id="GO:0016651">
    <property type="term" value="F:oxidoreductase activity, acting on NAD(P)H"/>
    <property type="evidence" value="ECO:0007669"/>
    <property type="project" value="TreeGrafter"/>
</dbReference>
<dbReference type="EMBL" id="CP048788">
    <property type="protein sequence ID" value="QJF50647.1"/>
    <property type="molecule type" value="Genomic_DNA"/>
</dbReference>
<dbReference type="GO" id="GO:0070402">
    <property type="term" value="F:NADPH binding"/>
    <property type="evidence" value="ECO:0007669"/>
    <property type="project" value="TreeGrafter"/>
</dbReference>